<feature type="domain" description="Exoribonuclease phosphorolytic" evidence="12">
    <location>
        <begin position="31"/>
        <end position="163"/>
    </location>
</feature>
<dbReference type="GO" id="GO:0034476">
    <property type="term" value="P:U5 snRNA 3'-end processing"/>
    <property type="evidence" value="ECO:0007669"/>
    <property type="project" value="TreeGrafter"/>
</dbReference>
<evidence type="ECO:0000256" key="9">
    <source>
        <dbReference type="ARBA" id="ARBA00023242"/>
    </source>
</evidence>
<dbReference type="GO" id="GO:0035925">
    <property type="term" value="F:mRNA 3'-UTR AU-rich region binding"/>
    <property type="evidence" value="ECO:0007669"/>
    <property type="project" value="TreeGrafter"/>
</dbReference>
<feature type="region of interest" description="Disordered" evidence="11">
    <location>
        <begin position="351"/>
        <end position="371"/>
    </location>
</feature>
<comment type="subcellular location">
    <subcellularLocation>
        <location evidence="1">Cytoplasm</location>
    </subcellularLocation>
    <subcellularLocation>
        <location evidence="2">Nucleus</location>
        <location evidence="2">Nucleolus</location>
    </subcellularLocation>
</comment>
<evidence type="ECO:0000256" key="11">
    <source>
        <dbReference type="SAM" id="MobiDB-lite"/>
    </source>
</evidence>
<name>A0A6J0BNI6_NEOLC</name>
<dbReference type="CDD" id="cd11368">
    <property type="entry name" value="RNase_PH_RRP45"/>
    <property type="match status" value="1"/>
</dbReference>
<dbReference type="SUPFAM" id="SSF55666">
    <property type="entry name" value="Ribonuclease PH domain 2-like"/>
    <property type="match status" value="1"/>
</dbReference>
<dbReference type="InterPro" id="IPR050590">
    <property type="entry name" value="Exosome_comp_Rrp42_subfam"/>
</dbReference>
<sequence length="411" mass="45601">MRETPLSNCERNFINRAIAEDTRLDGRQLLEARPVEIHFGANWGCCHVALGETKAIAQVSCDIQQPKASRPNEGMLHINVEFNPIAAPHFEAGRQSELAMQVNRQLEKCFKDSRCVDLESLCIVADEKVWNLRVDVNILNHDGNLVDCASIAILAALTHFHRPDVTTTGDSITIHSFAEKDPLPLTLHHYPVCVSFIVFESGQIVMDPTYMEERVGASQLTLGLNSYRELCSLQLCYLGKTSVTADVVPSISPHAANYANKLVTQIRKAAQQDVEAKYNKEDRDVCRLKECITFGKLTAMTKPKLSIKLAHWVAGKSSPKSDMETSDFQDEDDNIKTLGHGSAELITNMSKSVGEGGPNTWQASEESSDDEIEDIEILQETKLEKKVLDDIDLGGDSEEEDTVTVSKNDIM</sequence>
<evidence type="ECO:0000256" key="4">
    <source>
        <dbReference type="ARBA" id="ARBA00019572"/>
    </source>
</evidence>
<dbReference type="GO" id="GO:0071028">
    <property type="term" value="P:nuclear mRNA surveillance"/>
    <property type="evidence" value="ECO:0007669"/>
    <property type="project" value="TreeGrafter"/>
</dbReference>
<dbReference type="PANTHER" id="PTHR11097:SF14">
    <property type="entry name" value="EXOSOME COMPLEX COMPONENT RRP45"/>
    <property type="match status" value="1"/>
</dbReference>
<evidence type="ECO:0000256" key="10">
    <source>
        <dbReference type="ARBA" id="ARBA00032660"/>
    </source>
</evidence>
<evidence type="ECO:0000259" key="12">
    <source>
        <dbReference type="Pfam" id="PF01138"/>
    </source>
</evidence>
<dbReference type="InterPro" id="IPR020568">
    <property type="entry name" value="Ribosomal_Su5_D2-typ_SF"/>
</dbReference>
<dbReference type="FunFam" id="3.30.230.70:FF:000005">
    <property type="entry name" value="Exosome complex component RRP45"/>
    <property type="match status" value="1"/>
</dbReference>
<dbReference type="InterPro" id="IPR001247">
    <property type="entry name" value="ExoRNase_PH_dom1"/>
</dbReference>
<keyword evidence="9" id="KW-0539">Nucleus</keyword>
<comment type="similarity">
    <text evidence="3">Belongs to the RNase PH family.</text>
</comment>
<dbReference type="GeneID" id="107221044"/>
<evidence type="ECO:0000256" key="5">
    <source>
        <dbReference type="ARBA" id="ARBA00022490"/>
    </source>
</evidence>
<dbReference type="InterPro" id="IPR015847">
    <property type="entry name" value="ExoRNase_PH_dom2"/>
</dbReference>
<dbReference type="GO" id="GO:0034475">
    <property type="term" value="P:U4 snRNA 3'-end processing"/>
    <property type="evidence" value="ECO:0007669"/>
    <property type="project" value="TreeGrafter"/>
</dbReference>
<keyword evidence="8" id="KW-0694">RNA-binding</keyword>
<dbReference type="AlphaFoldDB" id="A0A6J0BNI6"/>
<accession>A0A6J0BNI6</accession>
<dbReference type="OrthoDB" id="10264038at2759"/>
<dbReference type="InterPro" id="IPR033100">
    <property type="entry name" value="Rrp45"/>
</dbReference>
<feature type="domain" description="Exoribonuclease phosphorolytic" evidence="13">
    <location>
        <begin position="189"/>
        <end position="236"/>
    </location>
</feature>
<dbReference type="InParanoid" id="A0A6J0BNI6"/>
<dbReference type="CTD" id="32665"/>
<organism evidence="15">
    <name type="scientific">Neodiprion lecontei</name>
    <name type="common">Redheaded pine sawfly</name>
    <dbReference type="NCBI Taxonomy" id="441921"/>
    <lineage>
        <taxon>Eukaryota</taxon>
        <taxon>Metazoa</taxon>
        <taxon>Ecdysozoa</taxon>
        <taxon>Arthropoda</taxon>
        <taxon>Hexapoda</taxon>
        <taxon>Insecta</taxon>
        <taxon>Pterygota</taxon>
        <taxon>Neoptera</taxon>
        <taxon>Endopterygota</taxon>
        <taxon>Hymenoptera</taxon>
        <taxon>Tenthredinoidea</taxon>
        <taxon>Diprionidae</taxon>
        <taxon>Diprioninae</taxon>
        <taxon>Neodiprion</taxon>
    </lineage>
</organism>
<dbReference type="RefSeq" id="XP_015515383.1">
    <property type="nucleotide sequence ID" value="XM_015659897.2"/>
</dbReference>
<evidence type="ECO:0000256" key="1">
    <source>
        <dbReference type="ARBA" id="ARBA00004496"/>
    </source>
</evidence>
<evidence type="ECO:0000256" key="8">
    <source>
        <dbReference type="ARBA" id="ARBA00022884"/>
    </source>
</evidence>
<reference evidence="15" key="1">
    <citation type="submission" date="2025-08" db="UniProtKB">
        <authorList>
            <consortium name="RefSeq"/>
        </authorList>
    </citation>
    <scope>IDENTIFICATION</scope>
    <source>
        <tissue evidence="15">Thorax and Abdomen</tissue>
    </source>
</reference>
<dbReference type="InterPro" id="IPR027408">
    <property type="entry name" value="PNPase/RNase_PH_dom_sf"/>
</dbReference>
<dbReference type="InterPro" id="IPR036345">
    <property type="entry name" value="ExoRNase_PH_dom2_sf"/>
</dbReference>
<evidence type="ECO:0000256" key="7">
    <source>
        <dbReference type="ARBA" id="ARBA00022835"/>
    </source>
</evidence>
<keyword evidence="7" id="KW-0271">Exosome</keyword>
<gene>
    <name evidence="15" type="primary">LOC107221044</name>
</gene>
<dbReference type="GO" id="GO:0005730">
    <property type="term" value="C:nucleolus"/>
    <property type="evidence" value="ECO:0007669"/>
    <property type="project" value="UniProtKB-SubCell"/>
</dbReference>
<dbReference type="GO" id="GO:0016075">
    <property type="term" value="P:rRNA catabolic process"/>
    <property type="evidence" value="ECO:0007669"/>
    <property type="project" value="TreeGrafter"/>
</dbReference>
<dbReference type="GO" id="GO:0000177">
    <property type="term" value="C:cytoplasmic exosome (RNase complex)"/>
    <property type="evidence" value="ECO:0007669"/>
    <property type="project" value="TreeGrafter"/>
</dbReference>
<keyword evidence="6" id="KW-0698">rRNA processing</keyword>
<dbReference type="GO" id="GO:0000467">
    <property type="term" value="P:exonucleolytic trimming to generate mature 3'-end of 5.8S rRNA from tricistronic rRNA transcript (SSU-rRNA, 5.8S rRNA, LSU-rRNA)"/>
    <property type="evidence" value="ECO:0007669"/>
    <property type="project" value="TreeGrafter"/>
</dbReference>
<protein>
    <recommendedName>
        <fullName evidence="4">Exosome complex component RRP45</fullName>
    </recommendedName>
    <alternativeName>
        <fullName evidence="10">Exosome component 9</fullName>
    </alternativeName>
</protein>
<dbReference type="FunCoup" id="A0A6J0BNI6">
    <property type="interactions" value="1492"/>
</dbReference>
<evidence type="ECO:0000313" key="14">
    <source>
        <dbReference type="Proteomes" id="UP000829291"/>
    </source>
</evidence>
<evidence type="ECO:0000256" key="6">
    <source>
        <dbReference type="ARBA" id="ARBA00022552"/>
    </source>
</evidence>
<proteinExistence type="inferred from homology"/>
<dbReference type="Pfam" id="PF01138">
    <property type="entry name" value="RNase_PH"/>
    <property type="match status" value="1"/>
</dbReference>
<evidence type="ECO:0000259" key="13">
    <source>
        <dbReference type="Pfam" id="PF03725"/>
    </source>
</evidence>
<dbReference type="GO" id="GO:0000176">
    <property type="term" value="C:nuclear exosome (RNase complex)"/>
    <property type="evidence" value="ECO:0007669"/>
    <property type="project" value="TreeGrafter"/>
</dbReference>
<dbReference type="PANTHER" id="PTHR11097">
    <property type="entry name" value="EXOSOME COMPLEX EXONUCLEASE RIBOSOMAL RNA PROCESSING PROTEIN"/>
    <property type="match status" value="1"/>
</dbReference>
<dbReference type="Proteomes" id="UP000829291">
    <property type="component" value="Chromosome 6"/>
</dbReference>
<dbReference type="GO" id="GO:0034473">
    <property type="term" value="P:U1 snRNA 3'-end processing"/>
    <property type="evidence" value="ECO:0007669"/>
    <property type="project" value="TreeGrafter"/>
</dbReference>
<dbReference type="GO" id="GO:0071035">
    <property type="term" value="P:nuclear polyadenylation-dependent rRNA catabolic process"/>
    <property type="evidence" value="ECO:0007669"/>
    <property type="project" value="TreeGrafter"/>
</dbReference>
<keyword evidence="5" id="KW-0963">Cytoplasm</keyword>
<keyword evidence="14" id="KW-1185">Reference proteome</keyword>
<evidence type="ECO:0000313" key="15">
    <source>
        <dbReference type="RefSeq" id="XP_015515383.1"/>
    </source>
</evidence>
<dbReference type="Gene3D" id="3.30.230.70">
    <property type="entry name" value="GHMP Kinase, N-terminal domain"/>
    <property type="match status" value="1"/>
</dbReference>
<evidence type="ECO:0000256" key="3">
    <source>
        <dbReference type="ARBA" id="ARBA00006678"/>
    </source>
</evidence>
<dbReference type="KEGG" id="nlo:107221044"/>
<dbReference type="Pfam" id="PF03725">
    <property type="entry name" value="RNase_PH_C"/>
    <property type="match status" value="1"/>
</dbReference>
<dbReference type="SUPFAM" id="SSF54211">
    <property type="entry name" value="Ribosomal protein S5 domain 2-like"/>
    <property type="match status" value="1"/>
</dbReference>
<dbReference type="GO" id="GO:0071038">
    <property type="term" value="P:TRAMP-dependent tRNA surveillance pathway"/>
    <property type="evidence" value="ECO:0007669"/>
    <property type="project" value="TreeGrafter"/>
</dbReference>
<evidence type="ECO:0000256" key="2">
    <source>
        <dbReference type="ARBA" id="ARBA00004604"/>
    </source>
</evidence>